<feature type="domain" description="Ketoreductase" evidence="3">
    <location>
        <begin position="7"/>
        <end position="193"/>
    </location>
</feature>
<dbReference type="Gene3D" id="3.40.50.720">
    <property type="entry name" value="NAD(P)-binding Rossmann-like Domain"/>
    <property type="match status" value="1"/>
</dbReference>
<name>A0A1U7NI80_9FIRM</name>
<evidence type="ECO:0000256" key="1">
    <source>
        <dbReference type="ARBA" id="ARBA00006484"/>
    </source>
</evidence>
<evidence type="ECO:0000259" key="3">
    <source>
        <dbReference type="SMART" id="SM00822"/>
    </source>
</evidence>
<dbReference type="GO" id="GO:0048038">
    <property type="term" value="F:quinone binding"/>
    <property type="evidence" value="ECO:0007669"/>
    <property type="project" value="TreeGrafter"/>
</dbReference>
<dbReference type="GO" id="GO:0016616">
    <property type="term" value="F:oxidoreductase activity, acting on the CH-OH group of donors, NAD or NADP as acceptor"/>
    <property type="evidence" value="ECO:0007669"/>
    <property type="project" value="TreeGrafter"/>
</dbReference>
<evidence type="ECO:0000256" key="2">
    <source>
        <dbReference type="ARBA" id="ARBA00023002"/>
    </source>
</evidence>
<dbReference type="OrthoDB" id="9803333at2"/>
<dbReference type="SUPFAM" id="SSF51735">
    <property type="entry name" value="NAD(P)-binding Rossmann-fold domains"/>
    <property type="match status" value="1"/>
</dbReference>
<dbReference type="InterPro" id="IPR002347">
    <property type="entry name" value="SDR_fam"/>
</dbReference>
<dbReference type="Pfam" id="PF13561">
    <property type="entry name" value="adh_short_C2"/>
    <property type="match status" value="1"/>
</dbReference>
<dbReference type="Proteomes" id="UP000186341">
    <property type="component" value="Unassembled WGS sequence"/>
</dbReference>
<dbReference type="InterPro" id="IPR036291">
    <property type="entry name" value="NAD(P)-bd_dom_sf"/>
</dbReference>
<dbReference type="GO" id="GO:0008206">
    <property type="term" value="P:bile acid metabolic process"/>
    <property type="evidence" value="ECO:0007669"/>
    <property type="project" value="UniProtKB-ARBA"/>
</dbReference>
<proteinExistence type="inferred from homology"/>
<gene>
    <name evidence="4" type="ORF">BO222_02310</name>
</gene>
<evidence type="ECO:0000313" key="4">
    <source>
        <dbReference type="EMBL" id="OLU41985.1"/>
    </source>
</evidence>
<dbReference type="SMART" id="SM00822">
    <property type="entry name" value="PKS_KR"/>
    <property type="match status" value="1"/>
</dbReference>
<organism evidence="4 5">
    <name type="scientific">Ileibacterium valens</name>
    <dbReference type="NCBI Taxonomy" id="1862668"/>
    <lineage>
        <taxon>Bacteria</taxon>
        <taxon>Bacillati</taxon>
        <taxon>Bacillota</taxon>
        <taxon>Erysipelotrichia</taxon>
        <taxon>Erysipelotrichales</taxon>
        <taxon>Erysipelotrichaceae</taxon>
        <taxon>Ileibacterium</taxon>
    </lineage>
</organism>
<dbReference type="GeneID" id="82202070"/>
<reference evidence="4 5" key="1">
    <citation type="submission" date="2016-11" db="EMBL/GenBank/DDBJ databases">
        <title>Description of two novel members of the family Erysipelotrichaceae: Ileibacterium lipovorans gen. nov., sp. nov. and Dubosiella newyorkensis, gen. nov., sp. nov.</title>
        <authorList>
            <person name="Cox L.M."/>
            <person name="Sohn J."/>
            <person name="Tyrrell K.L."/>
            <person name="Citron D.M."/>
            <person name="Lawson P.A."/>
            <person name="Patel N.B."/>
            <person name="Iizumi T."/>
            <person name="Perez-Perez G.I."/>
            <person name="Goldstein E.J."/>
            <person name="Blaser M.J."/>
        </authorList>
    </citation>
    <scope>NUCLEOTIDE SEQUENCE [LARGE SCALE GENOMIC DNA]</scope>
    <source>
        <strain evidence="4 5">NYU-BL-A3</strain>
    </source>
</reference>
<keyword evidence="2" id="KW-0560">Oxidoreductase</keyword>
<dbReference type="PANTHER" id="PTHR42760">
    <property type="entry name" value="SHORT-CHAIN DEHYDROGENASES/REDUCTASES FAMILY MEMBER"/>
    <property type="match status" value="1"/>
</dbReference>
<sequence length="254" mass="27016">MNRLNDKVAIITGGNSGIGAATAKLFADEGAKVVICARRKEKLDEIAQEIEDNGGEVLAVSCDISKPEEVADLIDETLKMFGQIDILVNNAQVPDENLTPIDRMSDEEIEQIISTNLIGTLLVSRQTALEMEQAKDGAIVNVASAAGIYGNGSALFAASKGGVIALTKHTALRFAGKGIRANAVCPASVVKNPSDDRLIEDLDPDMFRAIRSHYDLKSEQADSEDIANIILFLASDESRAITGQVLVSDFGASL</sequence>
<evidence type="ECO:0000313" key="5">
    <source>
        <dbReference type="Proteomes" id="UP000186341"/>
    </source>
</evidence>
<accession>A0A1U7NI80</accession>
<dbReference type="GO" id="GO:0006633">
    <property type="term" value="P:fatty acid biosynthetic process"/>
    <property type="evidence" value="ECO:0007669"/>
    <property type="project" value="TreeGrafter"/>
</dbReference>
<dbReference type="InterPro" id="IPR057326">
    <property type="entry name" value="KR_dom"/>
</dbReference>
<comment type="caution">
    <text evidence="4">The sequence shown here is derived from an EMBL/GenBank/DDBJ whole genome shotgun (WGS) entry which is preliminary data.</text>
</comment>
<dbReference type="CDD" id="cd05233">
    <property type="entry name" value="SDR_c"/>
    <property type="match status" value="1"/>
</dbReference>
<comment type="similarity">
    <text evidence="1">Belongs to the short-chain dehydrogenases/reductases (SDR) family.</text>
</comment>
<protein>
    <submittedName>
        <fullName evidence="4">Short-chain dehydrogenase</fullName>
    </submittedName>
</protein>
<dbReference type="PANTHER" id="PTHR42760:SF133">
    <property type="entry name" value="3-OXOACYL-[ACYL-CARRIER-PROTEIN] REDUCTASE"/>
    <property type="match status" value="1"/>
</dbReference>
<dbReference type="RefSeq" id="WP_075818025.1">
    <property type="nucleotide sequence ID" value="NZ_CAJUTZ010000110.1"/>
</dbReference>
<dbReference type="AlphaFoldDB" id="A0A1U7NI80"/>
<keyword evidence="5" id="KW-1185">Reference proteome</keyword>
<dbReference type="FunFam" id="3.40.50.720:FF:000084">
    <property type="entry name" value="Short-chain dehydrogenase reductase"/>
    <property type="match status" value="1"/>
</dbReference>
<dbReference type="PRINTS" id="PR00080">
    <property type="entry name" value="SDRFAMILY"/>
</dbReference>
<dbReference type="PRINTS" id="PR00081">
    <property type="entry name" value="GDHRDH"/>
</dbReference>
<dbReference type="EMBL" id="MPJW01000069">
    <property type="protein sequence ID" value="OLU41985.1"/>
    <property type="molecule type" value="Genomic_DNA"/>
</dbReference>